<evidence type="ECO:0000313" key="2">
    <source>
        <dbReference type="Proteomes" id="UP000281498"/>
    </source>
</evidence>
<evidence type="ECO:0000313" key="1">
    <source>
        <dbReference type="EMBL" id="RKL66221.1"/>
    </source>
</evidence>
<comment type="caution">
    <text evidence="1">The sequence shown here is derived from an EMBL/GenBank/DDBJ whole genome shotgun (WGS) entry which is preliminary data.</text>
</comment>
<dbReference type="RefSeq" id="WP_110937054.1">
    <property type="nucleotide sequence ID" value="NZ_KZ614146.1"/>
</dbReference>
<accession>A0A3A9K7A1</accession>
<dbReference type="Proteomes" id="UP000281498">
    <property type="component" value="Unassembled WGS sequence"/>
</dbReference>
<dbReference type="EMBL" id="PDOE01000008">
    <property type="protein sequence ID" value="RKL66221.1"/>
    <property type="molecule type" value="Genomic_DNA"/>
</dbReference>
<organism evidence="1 2">
    <name type="scientific">Salipaludibacillus neizhouensis</name>
    <dbReference type="NCBI Taxonomy" id="885475"/>
    <lineage>
        <taxon>Bacteria</taxon>
        <taxon>Bacillati</taxon>
        <taxon>Bacillota</taxon>
        <taxon>Bacilli</taxon>
        <taxon>Bacillales</taxon>
        <taxon>Bacillaceae</taxon>
    </lineage>
</organism>
<proteinExistence type="predicted"/>
<dbReference type="AlphaFoldDB" id="A0A3A9K7A1"/>
<keyword evidence="2" id="KW-1185">Reference proteome</keyword>
<dbReference type="OrthoDB" id="2965543at2"/>
<protein>
    <submittedName>
        <fullName evidence="1">Uncharacterized protein</fullName>
    </submittedName>
</protein>
<reference evidence="1 2" key="1">
    <citation type="submission" date="2017-10" db="EMBL/GenBank/DDBJ databases">
        <title>Bacillus sp. nov., a halophilic bacterium isolated from a Keqin Lake.</title>
        <authorList>
            <person name="Wang H."/>
        </authorList>
    </citation>
    <scope>NUCLEOTIDE SEQUENCE [LARGE SCALE GENOMIC DNA]</scope>
    <source>
        <strain evidence="1 2">KCTC 13187</strain>
    </source>
</reference>
<gene>
    <name evidence="1" type="ORF">CR203_16850</name>
</gene>
<name>A0A3A9K7A1_9BACI</name>
<sequence length="256" mass="30381">MDQTLKRVHKRAKQHKKWLEKITVNHFHRTINQTRYFLILYSKSMQVRGSAILSNSEESERDAREAQGTLFRFYGLTEQIHQNGHLQAEIASDFFEVPLGLTKKTTRKKLKAGLLLIESLFQKQTLLKHTFNDYFSHFKEIKEVTDQELQLAIHTAATIDVLNYQIIKEIADNLAVLKDWKDQMKMEDLWDRMNENQKVFYVQLTENETEMKEQLANMPIVKHKDPEKMVDLNKKKLANIKNETYQKNFLPIRYPQ</sequence>